<evidence type="ECO:0000313" key="3">
    <source>
        <dbReference type="Proteomes" id="UP000309186"/>
    </source>
</evidence>
<dbReference type="RefSeq" id="WP_138479958.1">
    <property type="nucleotide sequence ID" value="NZ_PPSW01000008.1"/>
</dbReference>
<dbReference type="OrthoDB" id="9795390at2"/>
<dbReference type="AlphaFoldDB" id="A0A5R9Q442"/>
<name>A0A5R9Q442_9GAMM</name>
<evidence type="ECO:0000313" key="2">
    <source>
        <dbReference type="EMBL" id="TLX47928.1"/>
    </source>
</evidence>
<feature type="chain" id="PRO_5024347695" description="Outer membrane protein beta-barrel domain-containing protein" evidence="1">
    <location>
        <begin position="20"/>
        <end position="181"/>
    </location>
</feature>
<keyword evidence="1" id="KW-0732">Signal</keyword>
<organism evidence="2 3">
    <name type="scientific">Pseudoalteromonas phenolica</name>
    <dbReference type="NCBI Taxonomy" id="161398"/>
    <lineage>
        <taxon>Bacteria</taxon>
        <taxon>Pseudomonadati</taxon>
        <taxon>Pseudomonadota</taxon>
        <taxon>Gammaproteobacteria</taxon>
        <taxon>Alteromonadales</taxon>
        <taxon>Pseudoalteromonadaceae</taxon>
        <taxon>Pseudoalteromonas</taxon>
    </lineage>
</organism>
<reference evidence="2 3" key="1">
    <citation type="submission" date="2018-01" db="EMBL/GenBank/DDBJ databases">
        <title>Co-occurrence of chitin degradation, pigmentation and bioactivity in marine Pseudoalteromonas.</title>
        <authorList>
            <person name="Paulsen S."/>
            <person name="Gram L."/>
            <person name="Machado H."/>
        </authorList>
    </citation>
    <scope>NUCLEOTIDE SEQUENCE [LARGE SCALE GENOMIC DNA]</scope>
    <source>
        <strain evidence="2 3">S3663</strain>
    </source>
</reference>
<proteinExistence type="predicted"/>
<dbReference type="Proteomes" id="UP000309186">
    <property type="component" value="Unassembled WGS sequence"/>
</dbReference>
<sequence length="181" mass="20045">MKKLLSAIGLCLLSTAAQAEYDRYWLEYSEGLQYGSSFKIKVRDNDKGWAFVHSNYTEDEFFGTTNLNRVTKTRHDAEFKMYGVTRFVSIPYSWGYVDAGAGLGYGDGTWSKNCEHYQDGLLGSSDICDLKEGSSIGIPLHASATFGKFIGIGVNVDVFLSLERDTTAQVGLVIPFGLFTK</sequence>
<dbReference type="EMBL" id="PPSW01000008">
    <property type="protein sequence ID" value="TLX47928.1"/>
    <property type="molecule type" value="Genomic_DNA"/>
</dbReference>
<feature type="signal peptide" evidence="1">
    <location>
        <begin position="1"/>
        <end position="19"/>
    </location>
</feature>
<comment type="caution">
    <text evidence="2">The sequence shown here is derived from an EMBL/GenBank/DDBJ whole genome shotgun (WGS) entry which is preliminary data.</text>
</comment>
<evidence type="ECO:0008006" key="4">
    <source>
        <dbReference type="Google" id="ProtNLM"/>
    </source>
</evidence>
<protein>
    <recommendedName>
        <fullName evidence="4">Outer membrane protein beta-barrel domain-containing protein</fullName>
    </recommendedName>
</protein>
<accession>A0A5R9Q442</accession>
<evidence type="ECO:0000256" key="1">
    <source>
        <dbReference type="SAM" id="SignalP"/>
    </source>
</evidence>
<gene>
    <name evidence="2" type="ORF">C1E24_06745</name>
</gene>